<feature type="domain" description="Response regulatory" evidence="2">
    <location>
        <begin position="2"/>
        <end position="136"/>
    </location>
</feature>
<feature type="modified residue" description="4-aspartylphosphate" evidence="1">
    <location>
        <position position="59"/>
    </location>
</feature>
<dbReference type="RefSeq" id="WP_213437255.1">
    <property type="nucleotide sequence ID" value="NZ_AP024545.1"/>
</dbReference>
<evidence type="ECO:0000256" key="1">
    <source>
        <dbReference type="PROSITE-ProRule" id="PRU00169"/>
    </source>
</evidence>
<dbReference type="Gene3D" id="3.40.50.2300">
    <property type="match status" value="1"/>
</dbReference>
<evidence type="ECO:0000313" key="4">
    <source>
        <dbReference type="Proteomes" id="UP000681317"/>
    </source>
</evidence>
<reference evidence="3 4" key="1">
    <citation type="submission" date="2021-03" db="EMBL/GenBank/DDBJ databases">
        <title>Complete Genome Sequences of Two Lysobacter Strains Isolated from Sea Water (Lysobacter caseinilyticus) and Soil (Lysobacter helvus) in South Korea.</title>
        <authorList>
            <person name="Watanabe Y."/>
            <person name="Arakawa K."/>
        </authorList>
    </citation>
    <scope>NUCLEOTIDE SEQUENCE [LARGE SCALE GENOMIC DNA]</scope>
    <source>
        <strain evidence="3 4">KVB24</strain>
    </source>
</reference>
<evidence type="ECO:0000313" key="3">
    <source>
        <dbReference type="EMBL" id="BCT92461.1"/>
    </source>
</evidence>
<dbReference type="PROSITE" id="PS50110">
    <property type="entry name" value="RESPONSE_REGULATORY"/>
    <property type="match status" value="1"/>
</dbReference>
<proteinExistence type="predicted"/>
<accession>A0ABM7Q583</accession>
<gene>
    <name evidence="3" type="ORF">LYSCAS_14850</name>
</gene>
<dbReference type="SUPFAM" id="SSF52172">
    <property type="entry name" value="CheY-like"/>
    <property type="match status" value="1"/>
</dbReference>
<dbReference type="Proteomes" id="UP000681317">
    <property type="component" value="Chromosome"/>
</dbReference>
<keyword evidence="4" id="KW-1185">Reference proteome</keyword>
<dbReference type="EMBL" id="AP024545">
    <property type="protein sequence ID" value="BCT92461.1"/>
    <property type="molecule type" value="Genomic_DNA"/>
</dbReference>
<dbReference type="InterPro" id="IPR011006">
    <property type="entry name" value="CheY-like_superfamily"/>
</dbReference>
<dbReference type="InterPro" id="IPR001789">
    <property type="entry name" value="Sig_transdc_resp-reg_receiver"/>
</dbReference>
<organism evidence="3 4">
    <name type="scientific">Noviluteimonas caseinilytica</name>
    <dbReference type="NCBI Taxonomy" id="2675101"/>
    <lineage>
        <taxon>Bacteria</taxon>
        <taxon>Pseudomonadati</taxon>
        <taxon>Pseudomonadota</taxon>
        <taxon>Gammaproteobacteria</taxon>
        <taxon>Lysobacterales</taxon>
        <taxon>Lysobacteraceae</taxon>
        <taxon>Noviluteimonas</taxon>
    </lineage>
</organism>
<sequence length="157" mass="17603">MRILLVEDDPEKARRLEDFLFKERLAQEVIVAKSFDAALSQLMQISSKESSSFDVMLLDMTMPTFDAAEDEPEGGAPEHFAGRDLLAQMKLRAITVPTIVITMFDILGEGAGRMSVGDLAKQLQRDFSKTFVGLVQYSQAKEGWRSTLRSMIGKIKR</sequence>
<name>A0ABM7Q583_9GAMM</name>
<protein>
    <submittedName>
        <fullName evidence="3">Response regulator</fullName>
    </submittedName>
</protein>
<keyword evidence="1" id="KW-0597">Phosphoprotein</keyword>
<evidence type="ECO:0000259" key="2">
    <source>
        <dbReference type="PROSITE" id="PS50110"/>
    </source>
</evidence>